<dbReference type="Proteomes" id="UP001345013">
    <property type="component" value="Unassembled WGS sequence"/>
</dbReference>
<keyword evidence="2" id="KW-1185">Reference proteome</keyword>
<evidence type="ECO:0000313" key="1">
    <source>
        <dbReference type="EMBL" id="KAK5092528.1"/>
    </source>
</evidence>
<dbReference type="SFLD" id="SFLDG01129">
    <property type="entry name" value="C1.5:_HAD__Beta-PGM__Phosphata"/>
    <property type="match status" value="1"/>
</dbReference>
<organism evidence="1 2">
    <name type="scientific">Lithohypha guttulata</name>
    <dbReference type="NCBI Taxonomy" id="1690604"/>
    <lineage>
        <taxon>Eukaryota</taxon>
        <taxon>Fungi</taxon>
        <taxon>Dikarya</taxon>
        <taxon>Ascomycota</taxon>
        <taxon>Pezizomycotina</taxon>
        <taxon>Eurotiomycetes</taxon>
        <taxon>Chaetothyriomycetidae</taxon>
        <taxon>Chaetothyriales</taxon>
        <taxon>Trichomeriaceae</taxon>
        <taxon>Lithohypha</taxon>
    </lineage>
</organism>
<dbReference type="PANTHER" id="PTHR43611:SF3">
    <property type="entry name" value="FLAVIN MONONUCLEOTIDE HYDROLASE 1, CHLOROPLATIC"/>
    <property type="match status" value="1"/>
</dbReference>
<dbReference type="InterPro" id="IPR023214">
    <property type="entry name" value="HAD_sf"/>
</dbReference>
<reference evidence="1 2" key="1">
    <citation type="submission" date="2023-08" db="EMBL/GenBank/DDBJ databases">
        <title>Black Yeasts Isolated from many extreme environments.</title>
        <authorList>
            <person name="Coleine C."/>
            <person name="Stajich J.E."/>
            <person name="Selbmann L."/>
        </authorList>
    </citation>
    <scope>NUCLEOTIDE SEQUENCE [LARGE SCALE GENOMIC DNA]</scope>
    <source>
        <strain evidence="1 2">CCFEE 5885</strain>
    </source>
</reference>
<dbReference type="InterPro" id="IPR008930">
    <property type="entry name" value="Terpenoid_cyclase/PrenylTrfase"/>
</dbReference>
<dbReference type="Gene3D" id="3.40.50.1000">
    <property type="entry name" value="HAD superfamily/HAD-like"/>
    <property type="match status" value="1"/>
</dbReference>
<dbReference type="SFLD" id="SFLDS00003">
    <property type="entry name" value="Haloacid_Dehalogenase"/>
    <property type="match status" value="1"/>
</dbReference>
<dbReference type="EMBL" id="JAVRRG010000056">
    <property type="protein sequence ID" value="KAK5092528.1"/>
    <property type="molecule type" value="Genomic_DNA"/>
</dbReference>
<dbReference type="InterPro" id="IPR036412">
    <property type="entry name" value="HAD-like_sf"/>
</dbReference>
<evidence type="ECO:0000313" key="2">
    <source>
        <dbReference type="Proteomes" id="UP001345013"/>
    </source>
</evidence>
<dbReference type="SUPFAM" id="SSF48239">
    <property type="entry name" value="Terpenoid cyclases/Protein prenyltransferases"/>
    <property type="match status" value="1"/>
</dbReference>
<proteinExistence type="predicted"/>
<accession>A0ABR0KBH6</accession>
<comment type="caution">
    <text evidence="1">The sequence shown here is derived from an EMBL/GenBank/DDBJ whole genome shotgun (WGS) entry which is preliminary data.</text>
</comment>
<protein>
    <recommendedName>
        <fullName evidence="3">HAD-like protein</fullName>
    </recommendedName>
</protein>
<name>A0ABR0KBH6_9EURO</name>
<dbReference type="Gene3D" id="1.10.150.240">
    <property type="entry name" value="Putative phosphatase, domain 2"/>
    <property type="match status" value="1"/>
</dbReference>
<dbReference type="PANTHER" id="PTHR43611">
    <property type="entry name" value="ALPHA-D-GLUCOSE 1-PHOSPHATE PHOSPHATASE"/>
    <property type="match status" value="1"/>
</dbReference>
<dbReference type="SUPFAM" id="SSF56784">
    <property type="entry name" value="HAD-like"/>
    <property type="match status" value="1"/>
</dbReference>
<sequence>MPPTFQALVVDLGDVLFSWNPPGHDKVSPKMLKRAISTRAWYDFECGMLSEEDCYSQIEELLVIPHDDFKDTIKQAKMSLRPDQRMLRMLKDAKDNSHGDTKIYLMSNISQTHWEYVRSIHGEWDIFDQIFTSAETNMRKPDLCFYKHVLRSIGLTESPASALYIDDKLENICSARAVGMQGLLFDHTDNVIRQVRNMLGDPIARGAGYLRANAKRLRTTCNTPTRCNIDMKENFAQLLILENTSDESLVAFKDYHMLWNFFQDEPVLTTNEFPNDYDTTSLALTILDGYHPPNVIHQILDASLSNQSPDHLPLVYDDPSRPRFDAIVCVHIYTLFLLNHRSHQLAPTWTYVCDFLNFRAYEQGIYYYAPPEYFLYALARMISYSRDRDIPLPTPPKHLAAHKGSITNHFLTLFRARCRERINTGPSNAIGLSLRIIACRTAGIAPADLEADAERLRALQELDGGWPWCEIYRAPSANAGIGSRGVVTSFAVRGLKMMMKTRCADVRRATDGRSRSAGGEFGGPVLAVGGYGIRLCL</sequence>
<evidence type="ECO:0008006" key="3">
    <source>
        <dbReference type="Google" id="ProtNLM"/>
    </source>
</evidence>
<dbReference type="InterPro" id="IPR023198">
    <property type="entry name" value="PGP-like_dom2"/>
</dbReference>
<gene>
    <name evidence="1" type="ORF">LTR24_005106</name>
</gene>